<evidence type="ECO:0000256" key="7">
    <source>
        <dbReference type="ARBA" id="ARBA00023165"/>
    </source>
</evidence>
<evidence type="ECO:0000256" key="5">
    <source>
        <dbReference type="ARBA" id="ARBA00022804"/>
    </source>
</evidence>
<comment type="subcellular location">
    <subcellularLocation>
        <location evidence="1">Virion</location>
    </subcellularLocation>
</comment>
<keyword evidence="10" id="KW-1238">Degradation of host capsule during virus entry</keyword>
<dbReference type="GO" id="GO:0098994">
    <property type="term" value="P:symbiont entry into host cell via disruption of host cell envelope"/>
    <property type="evidence" value="ECO:0007669"/>
    <property type="project" value="UniProtKB-KW"/>
</dbReference>
<evidence type="ECO:0000256" key="4">
    <source>
        <dbReference type="ARBA" id="ARBA00022732"/>
    </source>
</evidence>
<evidence type="ECO:0000256" key="2">
    <source>
        <dbReference type="ARBA" id="ARBA00022581"/>
    </source>
</evidence>
<dbReference type="EMBL" id="MK380015">
    <property type="protein sequence ID" value="QAU05546.1"/>
    <property type="molecule type" value="Genomic_DNA"/>
</dbReference>
<dbReference type="Proteomes" id="UP000307899">
    <property type="component" value="Segment"/>
</dbReference>
<name>A0A4P6D929_9CAUD</name>
<reference evidence="11 12" key="1">
    <citation type="journal article" date="2019" name="Viruses">
        <title>New Bacteriophages against Emerging Lineages ST23 and ST258 of Klebsiella pneumoniae and Efficacy Assessment in Galleria mellonella Larvae.</title>
        <authorList>
            <person name="Thiry D."/>
            <person name="Passet V."/>
            <person name="Danis-Wlodarczyk K."/>
            <person name="Lood C."/>
            <person name="Wagemans J."/>
            <person name="De Sordi L."/>
            <person name="van Noort V."/>
            <person name="Dufour N."/>
            <person name="Debarbieux L."/>
            <person name="Mainil J.G."/>
            <person name="Brisse S."/>
            <person name="Lavigne R."/>
        </authorList>
    </citation>
    <scope>NUCLEOTIDE SEQUENCE [LARGE SCALE GENOMIC DNA]</scope>
</reference>
<protein>
    <recommendedName>
        <fullName evidence="9">Probable tail spike protein</fullName>
    </recommendedName>
</protein>
<evidence type="ECO:0000256" key="10">
    <source>
        <dbReference type="ARBA" id="ARBA00035731"/>
    </source>
</evidence>
<evidence type="ECO:0000256" key="6">
    <source>
        <dbReference type="ARBA" id="ARBA00022844"/>
    </source>
</evidence>
<keyword evidence="6" id="KW-0946">Virion</keyword>
<evidence type="ECO:0000313" key="12">
    <source>
        <dbReference type="Proteomes" id="UP000307899"/>
    </source>
</evidence>
<dbReference type="GO" id="GO:0098996">
    <property type="term" value="P:symbiont entry into host cell via disruption of host cell glycocalyx"/>
    <property type="evidence" value="ECO:0007669"/>
    <property type="project" value="UniProtKB-KW"/>
</dbReference>
<evidence type="ECO:0000256" key="3">
    <source>
        <dbReference type="ARBA" id="ARBA00022717"/>
    </source>
</evidence>
<organism evidence="11 12">
    <name type="scientific">Klebsiella phage Kund-ULIP47</name>
    <dbReference type="NCBI Taxonomy" id="2307016"/>
    <lineage>
        <taxon>Viruses</taxon>
        <taxon>Duplodnaviria</taxon>
        <taxon>Heunggongvirae</taxon>
        <taxon>Uroviricota</taxon>
        <taxon>Caudoviricetes</taxon>
        <taxon>Autographivirales</taxon>
        <taxon>Autotranscriptaviridae</taxon>
        <taxon>Studiervirinae</taxon>
        <taxon>Przondovirus</taxon>
        <taxon>Przondovirus KundULIP47</taxon>
    </lineage>
</organism>
<keyword evidence="5" id="KW-1161">Viral attachment to host cell</keyword>
<keyword evidence="2" id="KW-0945">Host-virus interaction</keyword>
<dbReference type="InterPro" id="IPR011050">
    <property type="entry name" value="Pectin_lyase_fold/virulence"/>
</dbReference>
<accession>A0A4P6D929</accession>
<proteinExistence type="predicted"/>
<sequence length="536" mass="57833">MLDKLNQPKGSTIGVLRDGRTLQEAIDDIITRQSLDTTMYVKSREELLAAIQTVNTLVRKSTRIVLTRDFAPWNDTADVDLTFVSLEGEGQATKIDCSGLPEGTRAARFFTTSAASVGNISYQGGDKITNIQFFGPSQTGTTDGVLFENVASISVQGLTVMGFRDGVQIGSNAYIIHFYRIRIDRCGGVHLRVLNTPNTGEGIHLYGGTLSTSGGTLLQCDNPNSAIRAYGTSLDYAGAVAKANRGSIELFGCHMEFENGTNDLKEIPFQTTAAQDSRLLIDGGEILSYKGTTPISQQAVFYSVKGGAGITVRDTKLVYVNTQSGDIKQGDGQFIALNLKLFDNNGNVGIARGQAPVDSLAGDPTFTMSPPADWYIQQAVSEPTDRWTSSTGTLVTNTGVKYASDYGGSMEVTKIFGNGSNFTIRMEVPVAYLNEMTARLRVMAPSGTVGTIYMNLQFGRLRNYDSLGRPVFARSDTARQRSVDLSTSNGSWINAVATSGRITAPRWATHFIVSINMASLQPGTKFYIGETGVFTL</sequence>
<dbReference type="GO" id="GO:0098015">
    <property type="term" value="C:virus tail"/>
    <property type="evidence" value="ECO:0007669"/>
    <property type="project" value="UniProtKB-KW"/>
</dbReference>
<gene>
    <name evidence="11" type="ORF">D3A56_0041</name>
</gene>
<evidence type="ECO:0000256" key="8">
    <source>
        <dbReference type="ARBA" id="ARBA00023296"/>
    </source>
</evidence>
<evidence type="ECO:0000256" key="9">
    <source>
        <dbReference type="ARBA" id="ARBA00035728"/>
    </source>
</evidence>
<evidence type="ECO:0000256" key="1">
    <source>
        <dbReference type="ARBA" id="ARBA00004328"/>
    </source>
</evidence>
<dbReference type="SUPFAM" id="SSF51126">
    <property type="entry name" value="Pectin lyase-like"/>
    <property type="match status" value="1"/>
</dbReference>
<evidence type="ECO:0000313" key="11">
    <source>
        <dbReference type="EMBL" id="QAU05546.1"/>
    </source>
</evidence>
<keyword evidence="8" id="KW-1160">Virus entry into host cell</keyword>
<keyword evidence="4" id="KW-1227">Viral tail protein</keyword>
<keyword evidence="3" id="KW-1235">Degradation of host cell envelope components during virus entry</keyword>
<dbReference type="GO" id="GO:0098671">
    <property type="term" value="P:adhesion receptor-mediated virion attachment to host cell"/>
    <property type="evidence" value="ECO:0007669"/>
    <property type="project" value="UniProtKB-KW"/>
</dbReference>
<keyword evidence="12" id="KW-1185">Reference proteome</keyword>
<keyword evidence="7" id="KW-1233">Viral attachment to host adhesion receptor</keyword>